<evidence type="ECO:0000256" key="9">
    <source>
        <dbReference type="HAMAP-Rule" id="MF_00323"/>
    </source>
</evidence>
<dbReference type="GO" id="GO:0004325">
    <property type="term" value="F:ferrochelatase activity"/>
    <property type="evidence" value="ECO:0007669"/>
    <property type="project" value="UniProtKB-UniRule"/>
</dbReference>
<dbReference type="Gene3D" id="3.40.50.1400">
    <property type="match status" value="2"/>
</dbReference>
<dbReference type="InterPro" id="IPR033659">
    <property type="entry name" value="Ferrochelatase_N"/>
</dbReference>
<dbReference type="GO" id="GO:0006783">
    <property type="term" value="P:heme biosynthetic process"/>
    <property type="evidence" value="ECO:0007669"/>
    <property type="project" value="UniProtKB-UniRule"/>
</dbReference>
<protein>
    <recommendedName>
        <fullName evidence="9 10">Ferrochelatase</fullName>
        <ecNumber evidence="9 10">4.98.1.1</ecNumber>
    </recommendedName>
    <alternativeName>
        <fullName evidence="9">Heme synthase</fullName>
    </alternativeName>
    <alternativeName>
        <fullName evidence="9">Protoheme ferro-lyase</fullName>
    </alternativeName>
</protein>
<accession>A0A432ZQ44</accession>
<keyword evidence="7 9" id="KW-0627">Porphyrin biosynthesis</keyword>
<dbReference type="GO" id="GO:0046872">
    <property type="term" value="F:metal ion binding"/>
    <property type="evidence" value="ECO:0007669"/>
    <property type="project" value="UniProtKB-KW"/>
</dbReference>
<dbReference type="UniPathway" id="UPA00252">
    <property type="reaction ID" value="UER00325"/>
</dbReference>
<evidence type="ECO:0000256" key="10">
    <source>
        <dbReference type="RuleBase" id="RU000607"/>
    </source>
</evidence>
<feature type="binding site" evidence="9">
    <location>
        <position position="291"/>
    </location>
    <ligand>
        <name>Fe(2+)</name>
        <dbReference type="ChEBI" id="CHEBI:29033"/>
    </ligand>
</feature>
<dbReference type="OrthoDB" id="9809741at2"/>
<dbReference type="SUPFAM" id="SSF53800">
    <property type="entry name" value="Chelatase"/>
    <property type="match status" value="1"/>
</dbReference>
<evidence type="ECO:0000256" key="6">
    <source>
        <dbReference type="ARBA" id="ARBA00023239"/>
    </source>
</evidence>
<dbReference type="GO" id="GO:0005737">
    <property type="term" value="C:cytoplasm"/>
    <property type="evidence" value="ECO:0007669"/>
    <property type="project" value="UniProtKB-SubCell"/>
</dbReference>
<keyword evidence="12" id="KW-1185">Reference proteome</keyword>
<evidence type="ECO:0000256" key="2">
    <source>
        <dbReference type="ARBA" id="ARBA00022490"/>
    </source>
</evidence>
<comment type="catalytic activity">
    <reaction evidence="9 10">
        <text>heme b + 2 H(+) = protoporphyrin IX + Fe(2+)</text>
        <dbReference type="Rhea" id="RHEA:22584"/>
        <dbReference type="ChEBI" id="CHEBI:15378"/>
        <dbReference type="ChEBI" id="CHEBI:29033"/>
        <dbReference type="ChEBI" id="CHEBI:57306"/>
        <dbReference type="ChEBI" id="CHEBI:60344"/>
        <dbReference type="EC" id="4.98.1.1"/>
    </reaction>
</comment>
<evidence type="ECO:0000256" key="3">
    <source>
        <dbReference type="ARBA" id="ARBA00022723"/>
    </source>
</evidence>
<keyword evidence="5 9" id="KW-0350">Heme biosynthesis</keyword>
<dbReference type="InterPro" id="IPR001015">
    <property type="entry name" value="Ferrochelatase"/>
</dbReference>
<keyword evidence="3 9" id="KW-0479">Metal-binding</keyword>
<evidence type="ECO:0000313" key="11">
    <source>
        <dbReference type="EMBL" id="RUO80024.1"/>
    </source>
</evidence>
<evidence type="ECO:0000256" key="1">
    <source>
        <dbReference type="ARBA" id="ARBA00007718"/>
    </source>
</evidence>
<gene>
    <name evidence="9" type="primary">hemH</name>
    <name evidence="11" type="ORF">CWI84_08685</name>
</gene>
<keyword evidence="2 9" id="KW-0963">Cytoplasm</keyword>
<dbReference type="PANTHER" id="PTHR11108">
    <property type="entry name" value="FERROCHELATASE"/>
    <property type="match status" value="1"/>
</dbReference>
<dbReference type="NCBIfam" id="TIGR00109">
    <property type="entry name" value="hemH"/>
    <property type="match status" value="1"/>
</dbReference>
<dbReference type="RefSeq" id="WP_126842201.1">
    <property type="nucleotide sequence ID" value="NZ_PIQH01000007.1"/>
</dbReference>
<comment type="catalytic activity">
    <reaction evidence="8">
        <text>Fe-coproporphyrin III + 2 H(+) = coproporphyrin III + Fe(2+)</text>
        <dbReference type="Rhea" id="RHEA:49572"/>
        <dbReference type="ChEBI" id="CHEBI:15378"/>
        <dbReference type="ChEBI" id="CHEBI:29033"/>
        <dbReference type="ChEBI" id="CHEBI:68438"/>
        <dbReference type="ChEBI" id="CHEBI:131725"/>
        <dbReference type="EC" id="4.99.1.9"/>
    </reaction>
    <physiologicalReaction direction="right-to-left" evidence="8">
        <dbReference type="Rhea" id="RHEA:49574"/>
    </physiologicalReaction>
</comment>
<comment type="subcellular location">
    <subcellularLocation>
        <location evidence="9 10">Cytoplasm</location>
    </subcellularLocation>
</comment>
<dbReference type="EC" id="4.98.1.1" evidence="9 10"/>
<comment type="function">
    <text evidence="9 10">Catalyzes the ferrous insertion into protoporphyrin IX.</text>
</comment>
<dbReference type="PROSITE" id="PS00534">
    <property type="entry name" value="FERROCHELATASE"/>
    <property type="match status" value="1"/>
</dbReference>
<keyword evidence="4 9" id="KW-0408">Iron</keyword>
<sequence length="366" mass="41901">MKYRGSPNFSHQQADKVGVLITNLGTPDAPTKAALKPYLKEFLSDPRVVEFPRLLWALILNGIILRFRPKRSAAAYQSVWTDRGSPLMYHTEDQAQALQQTLSKRWGDNIVVDFAMRYGQPAVADAIERMLQQGVRKLLVVPLYPQYSASTTASTFDALAKDFTQRRWLPELRFVAHYHDFPAFINAAKQRIENHWAEHGRADKLIFSYHGIPLRYLKNGDPYHCECHKTSRLIAEQLGLKGDEYLTTFQSRFGREEWLRPYTDETLKSLPNNGVKSVQVFCPGFSADCLETIEEIGEENREYFLQSGGKDYQYISALNAEPEHIDALTQLIEQHLQGWNVSADDAAQRQQHIDALKAQQDKVTEQ</sequence>
<evidence type="ECO:0000256" key="7">
    <source>
        <dbReference type="ARBA" id="ARBA00023244"/>
    </source>
</evidence>
<dbReference type="InterPro" id="IPR033644">
    <property type="entry name" value="Ferrochelatase_C"/>
</dbReference>
<dbReference type="HAMAP" id="MF_00323">
    <property type="entry name" value="Ferrochelatase"/>
    <property type="match status" value="1"/>
</dbReference>
<feature type="binding site" evidence="9">
    <location>
        <position position="210"/>
    </location>
    <ligand>
        <name>Fe(2+)</name>
        <dbReference type="ChEBI" id="CHEBI:29033"/>
    </ligand>
</feature>
<evidence type="ECO:0000256" key="5">
    <source>
        <dbReference type="ARBA" id="ARBA00023133"/>
    </source>
</evidence>
<comment type="caution">
    <text evidence="11">The sequence shown here is derived from an EMBL/GenBank/DDBJ whole genome shotgun (WGS) entry which is preliminary data.</text>
</comment>
<name>A0A432ZQ44_9GAMM</name>
<dbReference type="AlphaFoldDB" id="A0A432ZQ44"/>
<dbReference type="EMBL" id="PIQH01000007">
    <property type="protein sequence ID" value="RUO80024.1"/>
    <property type="molecule type" value="Genomic_DNA"/>
</dbReference>
<dbReference type="Pfam" id="PF00762">
    <property type="entry name" value="Ferrochelatase"/>
    <property type="match status" value="1"/>
</dbReference>
<dbReference type="InterPro" id="IPR019772">
    <property type="entry name" value="Ferrochelatase_AS"/>
</dbReference>
<dbReference type="Proteomes" id="UP000287996">
    <property type="component" value="Unassembled WGS sequence"/>
</dbReference>
<organism evidence="11 12">
    <name type="scientific">Idiomarina tyrosinivorans</name>
    <dbReference type="NCBI Taxonomy" id="1445662"/>
    <lineage>
        <taxon>Bacteria</taxon>
        <taxon>Pseudomonadati</taxon>
        <taxon>Pseudomonadota</taxon>
        <taxon>Gammaproteobacteria</taxon>
        <taxon>Alteromonadales</taxon>
        <taxon>Idiomarinaceae</taxon>
        <taxon>Idiomarina</taxon>
    </lineage>
</organism>
<comment type="similarity">
    <text evidence="1 9 10">Belongs to the ferrochelatase family.</text>
</comment>
<evidence type="ECO:0000256" key="4">
    <source>
        <dbReference type="ARBA" id="ARBA00023004"/>
    </source>
</evidence>
<reference evidence="11 12" key="1">
    <citation type="journal article" date="2011" name="Front. Microbiol.">
        <title>Genomic signatures of strain selection and enhancement in Bacillus atrophaeus var. globigii, a historical biowarfare simulant.</title>
        <authorList>
            <person name="Gibbons H.S."/>
            <person name="Broomall S.M."/>
            <person name="McNew L.A."/>
            <person name="Daligault H."/>
            <person name="Chapman C."/>
            <person name="Bruce D."/>
            <person name="Karavis M."/>
            <person name="Krepps M."/>
            <person name="McGregor P.A."/>
            <person name="Hong C."/>
            <person name="Park K.H."/>
            <person name="Akmal A."/>
            <person name="Feldman A."/>
            <person name="Lin J.S."/>
            <person name="Chang W.E."/>
            <person name="Higgs B.W."/>
            <person name="Demirev P."/>
            <person name="Lindquist J."/>
            <person name="Liem A."/>
            <person name="Fochler E."/>
            <person name="Read T.D."/>
            <person name="Tapia R."/>
            <person name="Johnson S."/>
            <person name="Bishop-Lilly K.A."/>
            <person name="Detter C."/>
            <person name="Han C."/>
            <person name="Sozhamannan S."/>
            <person name="Rosenzweig C.N."/>
            <person name="Skowronski E.W."/>
        </authorList>
    </citation>
    <scope>NUCLEOTIDE SEQUENCE [LARGE SCALE GENOMIC DNA]</scope>
    <source>
        <strain evidence="11 12">CC-PW-9</strain>
    </source>
</reference>
<keyword evidence="6 9" id="KW-0456">Lyase</keyword>
<dbReference type="PANTHER" id="PTHR11108:SF1">
    <property type="entry name" value="FERROCHELATASE, MITOCHONDRIAL"/>
    <property type="match status" value="1"/>
</dbReference>
<comment type="pathway">
    <text evidence="9 10">Porphyrin-containing compound metabolism; protoheme biosynthesis; protoheme from protoporphyrin-IX: step 1/1.</text>
</comment>
<evidence type="ECO:0000313" key="12">
    <source>
        <dbReference type="Proteomes" id="UP000287996"/>
    </source>
</evidence>
<dbReference type="FunFam" id="3.40.50.1400:FF:000002">
    <property type="entry name" value="Ferrochelatase"/>
    <property type="match status" value="1"/>
</dbReference>
<dbReference type="CDD" id="cd03411">
    <property type="entry name" value="Ferrochelatase_N"/>
    <property type="match status" value="1"/>
</dbReference>
<proteinExistence type="inferred from homology"/>
<dbReference type="CDD" id="cd00419">
    <property type="entry name" value="Ferrochelatase_C"/>
    <property type="match status" value="1"/>
</dbReference>
<evidence type="ECO:0000256" key="8">
    <source>
        <dbReference type="ARBA" id="ARBA00024536"/>
    </source>
</evidence>